<evidence type="ECO:0000313" key="2">
    <source>
        <dbReference type="EMBL" id="KEZ90832.1"/>
    </source>
</evidence>
<evidence type="ECO:0000256" key="1">
    <source>
        <dbReference type="SAM" id="Phobius"/>
    </source>
</evidence>
<keyword evidence="3" id="KW-1185">Reference proteome</keyword>
<accession>A0A084JPE8</accession>
<feature type="transmembrane region" description="Helical" evidence="1">
    <location>
        <begin position="12"/>
        <end position="32"/>
    </location>
</feature>
<gene>
    <name evidence="2" type="ORF">IO98_05415</name>
</gene>
<evidence type="ECO:0008006" key="4">
    <source>
        <dbReference type="Google" id="ProtNLM"/>
    </source>
</evidence>
<reference evidence="2 3" key="1">
    <citation type="submission" date="2014-07" db="EMBL/GenBank/DDBJ databases">
        <title>Draft genome of Clostridium celerecrescens 152B isolated from sediments associated with methane hydrate from Krishna Godavari basin.</title>
        <authorList>
            <person name="Honkalas V.S."/>
            <person name="Dabir A.P."/>
            <person name="Arora P."/>
            <person name="Dhakephalkar P.K."/>
        </authorList>
    </citation>
    <scope>NUCLEOTIDE SEQUENCE [LARGE SCALE GENOMIC DNA]</scope>
    <source>
        <strain evidence="2 3">152B</strain>
    </source>
</reference>
<sequence length="61" mass="6745">MSKKDNNEKNYMVMGMCFGMMAGAVAMCFSIIFGHIIFGVMCLGFGYMIGMIVGMCIKKKN</sequence>
<organism evidence="2 3">
    <name type="scientific">Lacrimispora celerecrescens</name>
    <dbReference type="NCBI Taxonomy" id="29354"/>
    <lineage>
        <taxon>Bacteria</taxon>
        <taxon>Bacillati</taxon>
        <taxon>Bacillota</taxon>
        <taxon>Clostridia</taxon>
        <taxon>Lachnospirales</taxon>
        <taxon>Lachnospiraceae</taxon>
        <taxon>Lacrimispora</taxon>
    </lineage>
</organism>
<dbReference type="EMBL" id="JPME01000008">
    <property type="protein sequence ID" value="KEZ90832.1"/>
    <property type="molecule type" value="Genomic_DNA"/>
</dbReference>
<comment type="caution">
    <text evidence="2">The sequence shown here is derived from an EMBL/GenBank/DDBJ whole genome shotgun (WGS) entry which is preliminary data.</text>
</comment>
<dbReference type="STRING" id="29354.IO98_05415"/>
<protein>
    <recommendedName>
        <fullName evidence="4">DUF2700 domain-containing protein</fullName>
    </recommendedName>
</protein>
<name>A0A084JPE8_9FIRM</name>
<keyword evidence="1" id="KW-0812">Transmembrane</keyword>
<keyword evidence="1" id="KW-1133">Transmembrane helix</keyword>
<dbReference type="AlphaFoldDB" id="A0A084JPE8"/>
<keyword evidence="1" id="KW-0472">Membrane</keyword>
<dbReference type="OrthoDB" id="2053475at2"/>
<evidence type="ECO:0000313" key="3">
    <source>
        <dbReference type="Proteomes" id="UP000028525"/>
    </source>
</evidence>
<dbReference type="Proteomes" id="UP000028525">
    <property type="component" value="Unassembled WGS sequence"/>
</dbReference>
<dbReference type="RefSeq" id="WP_038278755.1">
    <property type="nucleotide sequence ID" value="NZ_JPME01000008.1"/>
</dbReference>
<feature type="transmembrane region" description="Helical" evidence="1">
    <location>
        <begin position="38"/>
        <end position="57"/>
    </location>
</feature>
<proteinExistence type="predicted"/>